<name>A0A6J1BS58_9ROSI</name>
<dbReference type="AlphaFoldDB" id="A0A6J1BS58"/>
<accession>A0A6J1BS58</accession>
<feature type="compositionally biased region" description="Basic residues" evidence="1">
    <location>
        <begin position="414"/>
        <end position="423"/>
    </location>
</feature>
<reference evidence="4" key="1">
    <citation type="submission" date="2025-08" db="UniProtKB">
        <authorList>
            <consortium name="RefSeq"/>
        </authorList>
    </citation>
    <scope>IDENTIFICATION</scope>
    <source>
        <tissue evidence="4">Leaf</tissue>
    </source>
</reference>
<dbReference type="Gene3D" id="3.30.460.10">
    <property type="entry name" value="Beta Polymerase, domain 2"/>
    <property type="match status" value="1"/>
</dbReference>
<proteinExistence type="predicted"/>
<gene>
    <name evidence="4" type="primary">LOC110429366</name>
</gene>
<dbReference type="Gene3D" id="1.10.1410.10">
    <property type="match status" value="1"/>
</dbReference>
<evidence type="ECO:0000259" key="2">
    <source>
        <dbReference type="Pfam" id="PF22600"/>
    </source>
</evidence>
<organism evidence="3 4">
    <name type="scientific">Herrania umbratica</name>
    <dbReference type="NCBI Taxonomy" id="108875"/>
    <lineage>
        <taxon>Eukaryota</taxon>
        <taxon>Viridiplantae</taxon>
        <taxon>Streptophyta</taxon>
        <taxon>Embryophyta</taxon>
        <taxon>Tracheophyta</taxon>
        <taxon>Spermatophyta</taxon>
        <taxon>Magnoliopsida</taxon>
        <taxon>eudicotyledons</taxon>
        <taxon>Gunneridae</taxon>
        <taxon>Pentapetalae</taxon>
        <taxon>rosids</taxon>
        <taxon>malvids</taxon>
        <taxon>Malvales</taxon>
        <taxon>Malvaceae</taxon>
        <taxon>Byttnerioideae</taxon>
        <taxon>Herrania</taxon>
    </lineage>
</organism>
<dbReference type="RefSeq" id="XP_021301054.1">
    <property type="nucleotide sequence ID" value="XM_021445379.1"/>
</dbReference>
<dbReference type="PANTHER" id="PTHR12271">
    <property type="entry name" value="POLY A POLYMERASE CID PAP -RELATED"/>
    <property type="match status" value="1"/>
</dbReference>
<feature type="region of interest" description="Disordered" evidence="1">
    <location>
        <begin position="412"/>
        <end position="442"/>
    </location>
</feature>
<protein>
    <submittedName>
        <fullName evidence="4">Uncharacterized protein LOC110429366</fullName>
    </submittedName>
</protein>
<keyword evidence="3" id="KW-1185">Reference proteome</keyword>
<dbReference type="SUPFAM" id="SSF81301">
    <property type="entry name" value="Nucleotidyltransferase"/>
    <property type="match status" value="1"/>
</dbReference>
<dbReference type="Pfam" id="PF22600">
    <property type="entry name" value="MTPAP-like_central"/>
    <property type="match status" value="1"/>
</dbReference>
<dbReference type="SUPFAM" id="SSF81631">
    <property type="entry name" value="PAP/OAS1 substrate-binding domain"/>
    <property type="match status" value="1"/>
</dbReference>
<evidence type="ECO:0000256" key="1">
    <source>
        <dbReference type="SAM" id="MobiDB-lite"/>
    </source>
</evidence>
<dbReference type="CDD" id="cd05402">
    <property type="entry name" value="NT_PAP_TUTase"/>
    <property type="match status" value="1"/>
</dbReference>
<dbReference type="InterPro" id="IPR054708">
    <property type="entry name" value="MTPAP-like_central"/>
</dbReference>
<dbReference type="GO" id="GO:0016779">
    <property type="term" value="F:nucleotidyltransferase activity"/>
    <property type="evidence" value="ECO:0007669"/>
    <property type="project" value="TreeGrafter"/>
</dbReference>
<evidence type="ECO:0000313" key="3">
    <source>
        <dbReference type="Proteomes" id="UP000504621"/>
    </source>
</evidence>
<dbReference type="PANTHER" id="PTHR12271:SF134">
    <property type="entry name" value="NUCLEOTIDYLTRANSFERASE FAMILY PROTEIN"/>
    <property type="match status" value="1"/>
</dbReference>
<dbReference type="GO" id="GO:0031123">
    <property type="term" value="P:RNA 3'-end processing"/>
    <property type="evidence" value="ECO:0007669"/>
    <property type="project" value="TreeGrafter"/>
</dbReference>
<evidence type="ECO:0000313" key="4">
    <source>
        <dbReference type="RefSeq" id="XP_021301054.1"/>
    </source>
</evidence>
<dbReference type="Proteomes" id="UP000504621">
    <property type="component" value="Unplaced"/>
</dbReference>
<feature type="domain" description="Poly(A) RNA polymerase mitochondrial-like central palm" evidence="2">
    <location>
        <begin position="33"/>
        <end position="178"/>
    </location>
</feature>
<dbReference type="GeneID" id="110429366"/>
<sequence length="627" mass="69307">MTFSAKVLLRKAKKLEVQGLEKNKIALTCASNLDQLLNEVYISRLPNQIDYDNRTDLVRIFNAMVKEIYGNRNGSPVVEGFGSFVMGIFSTESDLDLSINFRDNTAKMPKEKKIKTLRKLAQKLYSIQRGGHVSGIQTIMTARVPIVKVIDHGTRIECDVSVENRDGIVKSLIIRAISTIDDRFQKLSFLVKAWAKAHDINSSKERTLNSLSLISLVAFHLQTRNPPILPPFSALLKDGSDPAAVMKMVQIYLNYGKRNTESLAELYVTLLIKLASVEKLWQKGLCVSLCEGSWISKAWGSGICSMSVEDFTVQSQNVARAVGTEGFGKIHGCICRSLLYLKAFSNGQMQGTKLKELLFSRDTLCSVGDSVASNLDKSTTKLSVPNDSNQRKRMKLTENLGAENQSKTELVVHHGTHQTKKRRFTGDLDKSKGAKRGKGPQLSDRMVGVQFMEGGRREWNNFGENRGRLTTHFAAEVPHLNPLSHSLDSLRCHGPVMLPSSAPNFTSFQGIAPPLVPLLNSLVLNVSQGIAPPLAPLLNSLGCRLCPSLEIESLHFIDKFGLSNDGLSFVCLIECPIKLKPCSVQGKVLGCSRTVRLGLHSYSCPKRSTKPAAIQHILSYVRTKNSR</sequence>
<dbReference type="OrthoDB" id="990057at2759"/>
<dbReference type="InterPro" id="IPR043519">
    <property type="entry name" value="NT_sf"/>
</dbReference>